<feature type="region of interest" description="Disordered" evidence="1">
    <location>
        <begin position="1"/>
        <end position="54"/>
    </location>
</feature>
<accession>A0A392S7H7</accession>
<feature type="non-terminal residue" evidence="2">
    <location>
        <position position="1"/>
    </location>
</feature>
<dbReference type="Proteomes" id="UP000265520">
    <property type="component" value="Unassembled WGS sequence"/>
</dbReference>
<dbReference type="EMBL" id="LXQA010333398">
    <property type="protein sequence ID" value="MCI44639.1"/>
    <property type="molecule type" value="Genomic_DNA"/>
</dbReference>
<name>A0A392S7H7_9FABA</name>
<evidence type="ECO:0000256" key="1">
    <source>
        <dbReference type="SAM" id="MobiDB-lite"/>
    </source>
</evidence>
<dbReference type="AlphaFoldDB" id="A0A392S7H7"/>
<proteinExistence type="predicted"/>
<organism evidence="2 3">
    <name type="scientific">Trifolium medium</name>
    <dbReference type="NCBI Taxonomy" id="97028"/>
    <lineage>
        <taxon>Eukaryota</taxon>
        <taxon>Viridiplantae</taxon>
        <taxon>Streptophyta</taxon>
        <taxon>Embryophyta</taxon>
        <taxon>Tracheophyta</taxon>
        <taxon>Spermatophyta</taxon>
        <taxon>Magnoliopsida</taxon>
        <taxon>eudicotyledons</taxon>
        <taxon>Gunneridae</taxon>
        <taxon>Pentapetalae</taxon>
        <taxon>rosids</taxon>
        <taxon>fabids</taxon>
        <taxon>Fabales</taxon>
        <taxon>Fabaceae</taxon>
        <taxon>Papilionoideae</taxon>
        <taxon>50 kb inversion clade</taxon>
        <taxon>NPAAA clade</taxon>
        <taxon>Hologalegina</taxon>
        <taxon>IRL clade</taxon>
        <taxon>Trifolieae</taxon>
        <taxon>Trifolium</taxon>
    </lineage>
</organism>
<sequence length="54" mass="5971">TRNALAVSWGKRLHADGHESGTEPEEDHLSEDEGPSEAEPNIKRQRTIFSSSNP</sequence>
<keyword evidence="3" id="KW-1185">Reference proteome</keyword>
<feature type="compositionally biased region" description="Acidic residues" evidence="1">
    <location>
        <begin position="22"/>
        <end position="36"/>
    </location>
</feature>
<comment type="caution">
    <text evidence="2">The sequence shown here is derived from an EMBL/GenBank/DDBJ whole genome shotgun (WGS) entry which is preliminary data.</text>
</comment>
<evidence type="ECO:0000313" key="3">
    <source>
        <dbReference type="Proteomes" id="UP000265520"/>
    </source>
</evidence>
<evidence type="ECO:0000313" key="2">
    <source>
        <dbReference type="EMBL" id="MCI44639.1"/>
    </source>
</evidence>
<reference evidence="2 3" key="1">
    <citation type="journal article" date="2018" name="Front. Plant Sci.">
        <title>Red Clover (Trifolium pratense) and Zigzag Clover (T. medium) - A Picture of Genomic Similarities and Differences.</title>
        <authorList>
            <person name="Dluhosova J."/>
            <person name="Istvanek J."/>
            <person name="Nedelnik J."/>
            <person name="Repkova J."/>
        </authorList>
    </citation>
    <scope>NUCLEOTIDE SEQUENCE [LARGE SCALE GENOMIC DNA]</scope>
    <source>
        <strain evidence="3">cv. 10/8</strain>
        <tissue evidence="2">Leaf</tissue>
    </source>
</reference>
<protein>
    <submittedName>
        <fullName evidence="2">Uncharacterized protein</fullName>
    </submittedName>
</protein>